<dbReference type="PANTHER" id="PTHR47466:SF1">
    <property type="entry name" value="METALLOPROTEASE MEP1 (AFU_ORTHOLOGUE AFUA_1G07730)-RELATED"/>
    <property type="match status" value="1"/>
</dbReference>
<protein>
    <submittedName>
        <fullName evidence="12">Metalloprotease</fullName>
    </submittedName>
</protein>
<evidence type="ECO:0000256" key="7">
    <source>
        <dbReference type="ARBA" id="ARBA00022833"/>
    </source>
</evidence>
<evidence type="ECO:0000259" key="11">
    <source>
        <dbReference type="Pfam" id="PF05572"/>
    </source>
</evidence>
<evidence type="ECO:0000256" key="6">
    <source>
        <dbReference type="ARBA" id="ARBA00022801"/>
    </source>
</evidence>
<evidence type="ECO:0000313" key="13">
    <source>
        <dbReference type="Proteomes" id="UP001390339"/>
    </source>
</evidence>
<keyword evidence="7" id="KW-0862">Zinc</keyword>
<keyword evidence="13" id="KW-1185">Reference proteome</keyword>
<keyword evidence="6" id="KW-0378">Hydrolase</keyword>
<evidence type="ECO:0000256" key="2">
    <source>
        <dbReference type="ARBA" id="ARBA00008721"/>
    </source>
</evidence>
<evidence type="ECO:0000256" key="9">
    <source>
        <dbReference type="ARBA" id="ARBA00023157"/>
    </source>
</evidence>
<evidence type="ECO:0000256" key="4">
    <source>
        <dbReference type="ARBA" id="ARBA00022723"/>
    </source>
</evidence>
<dbReference type="Pfam" id="PF05572">
    <property type="entry name" value="Peptidase_M43"/>
    <property type="match status" value="1"/>
</dbReference>
<dbReference type="PANTHER" id="PTHR47466">
    <property type="match status" value="1"/>
</dbReference>
<evidence type="ECO:0000256" key="1">
    <source>
        <dbReference type="ARBA" id="ARBA00003174"/>
    </source>
</evidence>
<dbReference type="CDD" id="cd04275">
    <property type="entry name" value="ZnMc_pappalysin_like"/>
    <property type="match status" value="1"/>
</dbReference>
<dbReference type="Proteomes" id="UP001390339">
    <property type="component" value="Unassembled WGS sequence"/>
</dbReference>
<keyword evidence="8 12" id="KW-0482">Metalloprotease</keyword>
<evidence type="ECO:0000313" key="12">
    <source>
        <dbReference type="EMBL" id="KAK8852136.1"/>
    </source>
</evidence>
<comment type="function">
    <text evidence="1">Secreted metalloproteinase that allows assimilation of proteinaceous substrates.</text>
</comment>
<dbReference type="InterPro" id="IPR024079">
    <property type="entry name" value="MetalloPept_cat_dom_sf"/>
</dbReference>
<gene>
    <name evidence="12" type="ORF">PGQ11_014615</name>
</gene>
<keyword evidence="9" id="KW-1015">Disulfide bond</keyword>
<dbReference type="GO" id="GO:0008237">
    <property type="term" value="F:metallopeptidase activity"/>
    <property type="evidence" value="ECO:0007669"/>
    <property type="project" value="UniProtKB-KW"/>
</dbReference>
<keyword evidence="5 10" id="KW-0732">Signal</keyword>
<dbReference type="InterPro" id="IPR008754">
    <property type="entry name" value="Peptidase_M43"/>
</dbReference>
<evidence type="ECO:0000256" key="5">
    <source>
        <dbReference type="ARBA" id="ARBA00022729"/>
    </source>
</evidence>
<accession>A0ABR2HSU1</accession>
<feature type="signal peptide" evidence="10">
    <location>
        <begin position="1"/>
        <end position="18"/>
    </location>
</feature>
<feature type="chain" id="PRO_5045680629" evidence="10">
    <location>
        <begin position="19"/>
        <end position="282"/>
    </location>
</feature>
<dbReference type="Gene3D" id="3.40.390.10">
    <property type="entry name" value="Collagenase (Catalytic Domain)"/>
    <property type="match status" value="1"/>
</dbReference>
<sequence length="282" mass="30480">MQFKTTIATALAATGVLAEGPVRCGAPEPSPRHIAAAKMLAAEEAAAASKFGIFQAPEVINITLHWHTVAFNETKEGSYTNASVIDQQVDILNRIYPKYGFAFNLASKDWTVNESWAGLEEFDQAIEMKRALRKGSYADLNLYTLALPEGLLGISAPPEANVTKDSQSFTWDGVIIAANSMPGGPLKNYNLGYTAVHEIGHWLGLFHTFQGGCDGDGDLIDDTPAEASPASGCPVGRDTCPSPGEDPIHNYMDYSYDSCFTEFTAGQATRMKSSWNKFRVGN</sequence>
<comment type="similarity">
    <text evidence="2">Belongs to the peptidase M43B family.</text>
</comment>
<proteinExistence type="inferred from homology"/>
<dbReference type="SUPFAM" id="SSF55486">
    <property type="entry name" value="Metalloproteases ('zincins'), catalytic domain"/>
    <property type="match status" value="1"/>
</dbReference>
<keyword evidence="4" id="KW-0479">Metal-binding</keyword>
<feature type="domain" description="Peptidase M43 pregnancy-associated plasma-A" evidence="11">
    <location>
        <begin position="190"/>
        <end position="273"/>
    </location>
</feature>
<dbReference type="EMBL" id="JAPCWZ010000009">
    <property type="protein sequence ID" value="KAK8852136.1"/>
    <property type="molecule type" value="Genomic_DNA"/>
</dbReference>
<organism evidence="12 13">
    <name type="scientific">Apiospora arundinis</name>
    <dbReference type="NCBI Taxonomy" id="335852"/>
    <lineage>
        <taxon>Eukaryota</taxon>
        <taxon>Fungi</taxon>
        <taxon>Dikarya</taxon>
        <taxon>Ascomycota</taxon>
        <taxon>Pezizomycotina</taxon>
        <taxon>Sordariomycetes</taxon>
        <taxon>Xylariomycetidae</taxon>
        <taxon>Amphisphaeriales</taxon>
        <taxon>Apiosporaceae</taxon>
        <taxon>Apiospora</taxon>
    </lineage>
</organism>
<comment type="caution">
    <text evidence="12">The sequence shown here is derived from an EMBL/GenBank/DDBJ whole genome shotgun (WGS) entry which is preliminary data.</text>
</comment>
<keyword evidence="3" id="KW-0645">Protease</keyword>
<evidence type="ECO:0000256" key="3">
    <source>
        <dbReference type="ARBA" id="ARBA00022670"/>
    </source>
</evidence>
<reference evidence="12 13" key="1">
    <citation type="journal article" date="2024" name="IMA Fungus">
        <title>Apiospora arundinis, a panoply of carbohydrate-active enzymes and secondary metabolites.</title>
        <authorList>
            <person name="Sorensen T."/>
            <person name="Petersen C."/>
            <person name="Muurmann A.T."/>
            <person name="Christiansen J.V."/>
            <person name="Brundto M.L."/>
            <person name="Overgaard C.K."/>
            <person name="Boysen A.T."/>
            <person name="Wollenberg R.D."/>
            <person name="Larsen T.O."/>
            <person name="Sorensen J.L."/>
            <person name="Nielsen K.L."/>
            <person name="Sondergaard T.E."/>
        </authorList>
    </citation>
    <scope>NUCLEOTIDE SEQUENCE [LARGE SCALE GENOMIC DNA]</scope>
    <source>
        <strain evidence="12 13">AAU 773</strain>
    </source>
</reference>
<name>A0ABR2HSU1_9PEZI</name>
<evidence type="ECO:0000256" key="10">
    <source>
        <dbReference type="SAM" id="SignalP"/>
    </source>
</evidence>
<evidence type="ECO:0000256" key="8">
    <source>
        <dbReference type="ARBA" id="ARBA00023049"/>
    </source>
</evidence>